<organism evidence="3 4">
    <name type="scientific">Danionella cerebrum</name>
    <dbReference type="NCBI Taxonomy" id="2873325"/>
    <lineage>
        <taxon>Eukaryota</taxon>
        <taxon>Metazoa</taxon>
        <taxon>Chordata</taxon>
        <taxon>Craniata</taxon>
        <taxon>Vertebrata</taxon>
        <taxon>Euteleostomi</taxon>
        <taxon>Actinopterygii</taxon>
        <taxon>Neopterygii</taxon>
        <taxon>Teleostei</taxon>
        <taxon>Ostariophysi</taxon>
        <taxon>Cypriniformes</taxon>
        <taxon>Danionidae</taxon>
        <taxon>Danioninae</taxon>
        <taxon>Danionella</taxon>
    </lineage>
</organism>
<accession>A0A553QHX8</accession>
<dbReference type="AlphaFoldDB" id="A0A553QHX8"/>
<evidence type="ECO:0000256" key="1">
    <source>
        <dbReference type="SAM" id="MobiDB-lite"/>
    </source>
</evidence>
<feature type="region of interest" description="Disordered" evidence="1">
    <location>
        <begin position="40"/>
        <end position="82"/>
    </location>
</feature>
<evidence type="ECO:0000256" key="2">
    <source>
        <dbReference type="SAM" id="SignalP"/>
    </source>
</evidence>
<reference evidence="3 4" key="1">
    <citation type="journal article" date="2019" name="Sci. Data">
        <title>Hybrid genome assembly and annotation of Danionella translucida.</title>
        <authorList>
            <person name="Kadobianskyi M."/>
            <person name="Schulze L."/>
            <person name="Schuelke M."/>
            <person name="Judkewitz B."/>
        </authorList>
    </citation>
    <scope>NUCLEOTIDE SEQUENCE [LARGE SCALE GENOMIC DNA]</scope>
    <source>
        <strain evidence="3 4">Bolton</strain>
    </source>
</reference>
<name>A0A553QHX8_9TELE</name>
<proteinExistence type="predicted"/>
<protein>
    <recommendedName>
        <fullName evidence="5">Secreted protein</fullName>
    </recommendedName>
</protein>
<gene>
    <name evidence="3" type="ORF">DNTS_016322</name>
</gene>
<evidence type="ECO:0000313" key="4">
    <source>
        <dbReference type="Proteomes" id="UP000316079"/>
    </source>
</evidence>
<dbReference type="Proteomes" id="UP000316079">
    <property type="component" value="Unassembled WGS sequence"/>
</dbReference>
<sequence>MCGLLLTVVLALVLGSSGPMTRDMLQVVVLLTDVLIYRSSGSSPCGERSGPRKGLMLEAEGPLGPHRPRNNRDAPSIPGSSSDLPFIPFLTGSVNASVHFETWSSFS</sequence>
<keyword evidence="2" id="KW-0732">Signal</keyword>
<feature type="signal peptide" evidence="2">
    <location>
        <begin position="1"/>
        <end position="15"/>
    </location>
</feature>
<comment type="caution">
    <text evidence="3">The sequence shown here is derived from an EMBL/GenBank/DDBJ whole genome shotgun (WGS) entry which is preliminary data.</text>
</comment>
<evidence type="ECO:0008006" key="5">
    <source>
        <dbReference type="Google" id="ProtNLM"/>
    </source>
</evidence>
<feature type="chain" id="PRO_5021904442" description="Secreted protein" evidence="2">
    <location>
        <begin position="16"/>
        <end position="107"/>
    </location>
</feature>
<dbReference type="EMBL" id="SRMA01025965">
    <property type="protein sequence ID" value="TRY89531.1"/>
    <property type="molecule type" value="Genomic_DNA"/>
</dbReference>
<keyword evidence="4" id="KW-1185">Reference proteome</keyword>
<evidence type="ECO:0000313" key="3">
    <source>
        <dbReference type="EMBL" id="TRY89531.1"/>
    </source>
</evidence>